<dbReference type="PANTHER" id="PTHR30319:SF1">
    <property type="entry name" value="TRANSCRIPTIONAL REPRESSOR PAAX"/>
    <property type="match status" value="1"/>
</dbReference>
<keyword evidence="4" id="KW-1185">Reference proteome</keyword>
<dbReference type="OrthoDB" id="2270427at2"/>
<dbReference type="Pfam" id="PF20803">
    <property type="entry name" value="PaaX_M"/>
    <property type="match status" value="1"/>
</dbReference>
<proteinExistence type="predicted"/>
<dbReference type="GO" id="GO:0006351">
    <property type="term" value="P:DNA-templated transcription"/>
    <property type="evidence" value="ECO:0007669"/>
    <property type="project" value="TreeGrafter"/>
</dbReference>
<protein>
    <submittedName>
        <fullName evidence="3">PaaX family transcriptional regulator</fullName>
    </submittedName>
</protein>
<dbReference type="InterPro" id="IPR013225">
    <property type="entry name" value="PaaX_C"/>
</dbReference>
<dbReference type="Gene3D" id="3.30.70.2650">
    <property type="match status" value="1"/>
</dbReference>
<accession>A0A4U0S8R2</accession>
<evidence type="ECO:0000259" key="1">
    <source>
        <dbReference type="Pfam" id="PF08223"/>
    </source>
</evidence>
<dbReference type="Proteomes" id="UP000305778">
    <property type="component" value="Unassembled WGS sequence"/>
</dbReference>
<dbReference type="PANTHER" id="PTHR30319">
    <property type="entry name" value="PHENYLACETIC ACID REGULATOR-RELATED TRANSCRIPTIONAL REPRESSOR"/>
    <property type="match status" value="1"/>
</dbReference>
<feature type="domain" description="Transcriptional repressor PaaX-like C-terminal" evidence="1">
    <location>
        <begin position="115"/>
        <end position="196"/>
    </location>
</feature>
<dbReference type="EMBL" id="SUMC01000043">
    <property type="protein sequence ID" value="TKA04983.1"/>
    <property type="molecule type" value="Genomic_DNA"/>
</dbReference>
<reference evidence="3 4" key="1">
    <citation type="submission" date="2019-04" db="EMBL/GenBank/DDBJ databases">
        <title>Streptomyces oryziradicis sp. nov., a novel actinomycete isolated from rhizosphere soil of rice (Oryza sativa L.).</title>
        <authorList>
            <person name="Li C."/>
        </authorList>
    </citation>
    <scope>NUCLEOTIDE SEQUENCE [LARGE SCALE GENOMIC DNA]</scope>
    <source>
        <strain evidence="3 4">NEAU-C40</strain>
    </source>
</reference>
<name>A0A4U0S8R2_9ACTN</name>
<dbReference type="Pfam" id="PF08223">
    <property type="entry name" value="PaaX_C"/>
    <property type="match status" value="1"/>
</dbReference>
<evidence type="ECO:0000259" key="2">
    <source>
        <dbReference type="Pfam" id="PF20803"/>
    </source>
</evidence>
<dbReference type="RefSeq" id="WP_136727771.1">
    <property type="nucleotide sequence ID" value="NZ_SUMC01000043.1"/>
</dbReference>
<feature type="domain" description="Transcriptional repressor PaaX-like central Cas2-like" evidence="2">
    <location>
        <begin position="28"/>
        <end position="100"/>
    </location>
</feature>
<evidence type="ECO:0000313" key="3">
    <source>
        <dbReference type="EMBL" id="TKA04983.1"/>
    </source>
</evidence>
<gene>
    <name evidence="3" type="ORF">FCI23_33290</name>
</gene>
<dbReference type="InterPro" id="IPR048846">
    <property type="entry name" value="PaaX-like_central"/>
</dbReference>
<evidence type="ECO:0000313" key="4">
    <source>
        <dbReference type="Proteomes" id="UP000305778"/>
    </source>
</evidence>
<dbReference type="AlphaFoldDB" id="A0A4U0S8R2"/>
<sequence>MQWTLTPGDRRLIEEGTKRIFSMSAPPEPWDGNWLILLVSIPQSQRSVRKKLYGALSWEDFGNPTPGVWLAPHPERRQGVQQVIDAFGLHESTLAFVGNSLPIGLREDEIVRKAWDLQDATDKYEQLLIRFSGLRPEPGDPMLFSHVELVSEWQGFPFLNPQLPEELLPHWIGRRAAVVFTQLRSRWYEDAQRRWHEVVKQTSPS</sequence>
<organism evidence="3 4">
    <name type="scientific">Actinacidiphila oryziradicis</name>
    <dbReference type="NCBI Taxonomy" id="2571141"/>
    <lineage>
        <taxon>Bacteria</taxon>
        <taxon>Bacillati</taxon>
        <taxon>Actinomycetota</taxon>
        <taxon>Actinomycetes</taxon>
        <taxon>Kitasatosporales</taxon>
        <taxon>Streptomycetaceae</taxon>
        <taxon>Actinacidiphila</taxon>
    </lineage>
</organism>
<comment type="caution">
    <text evidence="3">The sequence shown here is derived from an EMBL/GenBank/DDBJ whole genome shotgun (WGS) entry which is preliminary data.</text>
</comment>